<name>A0A0D1X8K4_9EURO</name>
<dbReference type="HOGENOM" id="CLU_1185032_0_0_1"/>
<dbReference type="OrthoDB" id="10584616at2759"/>
<dbReference type="AlphaFoldDB" id="A0A0D1X8K4"/>
<feature type="compositionally biased region" description="Polar residues" evidence="1">
    <location>
        <begin position="213"/>
        <end position="227"/>
    </location>
</feature>
<dbReference type="Proteomes" id="UP000053599">
    <property type="component" value="Unassembled WGS sequence"/>
</dbReference>
<feature type="compositionally biased region" description="Polar residues" evidence="1">
    <location>
        <begin position="101"/>
        <end position="119"/>
    </location>
</feature>
<organism evidence="2 3">
    <name type="scientific">Exophiala sideris</name>
    <dbReference type="NCBI Taxonomy" id="1016849"/>
    <lineage>
        <taxon>Eukaryota</taxon>
        <taxon>Fungi</taxon>
        <taxon>Dikarya</taxon>
        <taxon>Ascomycota</taxon>
        <taxon>Pezizomycotina</taxon>
        <taxon>Eurotiomycetes</taxon>
        <taxon>Chaetothyriomycetidae</taxon>
        <taxon>Chaetothyriales</taxon>
        <taxon>Herpotrichiellaceae</taxon>
        <taxon>Exophiala</taxon>
    </lineage>
</organism>
<feature type="region of interest" description="Disordered" evidence="1">
    <location>
        <begin position="181"/>
        <end position="234"/>
    </location>
</feature>
<evidence type="ECO:0008006" key="4">
    <source>
        <dbReference type="Google" id="ProtNLM"/>
    </source>
</evidence>
<reference evidence="2 3" key="1">
    <citation type="submission" date="2015-01" db="EMBL/GenBank/DDBJ databases">
        <title>The Genome Sequence of Exophiala sideris CBS121828.</title>
        <authorList>
            <consortium name="The Broad Institute Genomics Platform"/>
            <person name="Cuomo C."/>
            <person name="de Hoog S."/>
            <person name="Gorbushina A."/>
            <person name="Stielow B."/>
            <person name="Teixiera M."/>
            <person name="Abouelleil A."/>
            <person name="Chapman S.B."/>
            <person name="Priest M."/>
            <person name="Young S.K."/>
            <person name="Wortman J."/>
            <person name="Nusbaum C."/>
            <person name="Birren B."/>
        </authorList>
    </citation>
    <scope>NUCLEOTIDE SEQUENCE [LARGE SCALE GENOMIC DNA]</scope>
    <source>
        <strain evidence="2 3">CBS 121828</strain>
    </source>
</reference>
<feature type="region of interest" description="Disordered" evidence="1">
    <location>
        <begin position="1"/>
        <end position="22"/>
    </location>
</feature>
<evidence type="ECO:0000256" key="1">
    <source>
        <dbReference type="SAM" id="MobiDB-lite"/>
    </source>
</evidence>
<feature type="region of interest" description="Disordered" evidence="1">
    <location>
        <begin position="72"/>
        <end position="121"/>
    </location>
</feature>
<sequence length="234" mass="25600">MASGHRSIHQGRSSSGSRLGPKIKKFVHQTGQKRGYKNCIQCHLAKRECVAVPGRKCQACQRTKTECSLVMDVPPAGRPEQETPALQSSSGTQLDIDHGQPISSQAHGISTDAGTSTSVPHPVNVQHEDSSELAFWSSTYDISTIQQLQYWPTYQESRHLGSTLPTCSSDDVWSLPRAAPQSGFVRDGESAATSKDNGRTYHLPIHHNENADHSQTPDQRHGSGQSDTNEKAEY</sequence>
<proteinExistence type="predicted"/>
<gene>
    <name evidence="2" type="ORF">PV11_06109</name>
</gene>
<feature type="compositionally biased region" description="Polar residues" evidence="1">
    <location>
        <begin position="84"/>
        <end position="93"/>
    </location>
</feature>
<evidence type="ECO:0000313" key="2">
    <source>
        <dbReference type="EMBL" id="KIV84136.1"/>
    </source>
</evidence>
<protein>
    <recommendedName>
        <fullName evidence="4">Zn(2)-C6 fungal-type domain-containing protein</fullName>
    </recommendedName>
</protein>
<accession>A0A0D1X8K4</accession>
<evidence type="ECO:0000313" key="3">
    <source>
        <dbReference type="Proteomes" id="UP000053599"/>
    </source>
</evidence>
<dbReference type="EMBL" id="KN846952">
    <property type="protein sequence ID" value="KIV84136.1"/>
    <property type="molecule type" value="Genomic_DNA"/>
</dbReference>